<dbReference type="InterPro" id="IPR014875">
    <property type="entry name" value="Mor_transcription_activator"/>
</dbReference>
<keyword evidence="3" id="KW-1185">Reference proteome</keyword>
<evidence type="ECO:0000313" key="2">
    <source>
        <dbReference type="EMBL" id="MEQ3511270.1"/>
    </source>
</evidence>
<organism evidence="2 3">
    <name type="scientific">Neisseria polysaccharea</name>
    <dbReference type="NCBI Taxonomy" id="489"/>
    <lineage>
        <taxon>Bacteria</taxon>
        <taxon>Pseudomonadati</taxon>
        <taxon>Pseudomonadota</taxon>
        <taxon>Betaproteobacteria</taxon>
        <taxon>Neisseriales</taxon>
        <taxon>Neisseriaceae</taxon>
        <taxon>Neisseria</taxon>
    </lineage>
</organism>
<dbReference type="InterPro" id="IPR009057">
    <property type="entry name" value="Homeodomain-like_sf"/>
</dbReference>
<dbReference type="Proteomes" id="UP001447151">
    <property type="component" value="Unassembled WGS sequence"/>
</dbReference>
<evidence type="ECO:0000259" key="1">
    <source>
        <dbReference type="Pfam" id="PF08765"/>
    </source>
</evidence>
<dbReference type="SUPFAM" id="SSF46689">
    <property type="entry name" value="Homeodomain-like"/>
    <property type="match status" value="1"/>
</dbReference>
<reference evidence="2 3" key="1">
    <citation type="submission" date="2024-05" db="EMBL/GenBank/DDBJ databases">
        <authorList>
            <person name="Matzinger S.R."/>
            <person name="Bankers L."/>
            <person name="Rossheim A."/>
            <person name="Hetherington-Rauth M.C."/>
            <person name="Smith A."/>
            <person name="Baird S."/>
            <person name="Polanco D."/>
        </authorList>
    </citation>
    <scope>NUCLEOTIDE SEQUENCE [LARGE SCALE GENOMIC DNA]</scope>
    <source>
        <strain evidence="2 3">2024CJ-00066</strain>
    </source>
</reference>
<dbReference type="Pfam" id="PF08765">
    <property type="entry name" value="Mor"/>
    <property type="match status" value="1"/>
</dbReference>
<protein>
    <submittedName>
        <fullName evidence="2">Mor transcription activator family protein</fullName>
    </submittedName>
</protein>
<feature type="domain" description="Mor transcription activator" evidence="1">
    <location>
        <begin position="15"/>
        <end position="100"/>
    </location>
</feature>
<dbReference type="Gene3D" id="1.10.10.60">
    <property type="entry name" value="Homeodomain-like"/>
    <property type="match status" value="1"/>
</dbReference>
<gene>
    <name evidence="2" type="ORF">ABM124_08125</name>
</gene>
<dbReference type="EMBL" id="JBECZB010000010">
    <property type="protein sequence ID" value="MEQ3511270.1"/>
    <property type="molecule type" value="Genomic_DNA"/>
</dbReference>
<evidence type="ECO:0000313" key="3">
    <source>
        <dbReference type="Proteomes" id="UP001447151"/>
    </source>
</evidence>
<name>A0ABV1JLB7_NEIPO</name>
<sequence>MGQGRKTIAAYAELIGGKAAERLQNGIFLHLDDSGYHVPKCDGARRHLRDTAIREDFDRMTATMTARSAMMELARGSGLTSRRVWDILKNRQGGNHARQQA</sequence>
<dbReference type="RefSeq" id="WP_349273216.1">
    <property type="nucleotide sequence ID" value="NZ_JBECZB010000010.1"/>
</dbReference>
<comment type="caution">
    <text evidence="2">The sequence shown here is derived from an EMBL/GenBank/DDBJ whole genome shotgun (WGS) entry which is preliminary data.</text>
</comment>
<accession>A0ABV1JLB7</accession>
<proteinExistence type="predicted"/>